<dbReference type="InterPro" id="IPR051283">
    <property type="entry name" value="Sec_Metabolite_Acyltrans"/>
</dbReference>
<feature type="domain" description="Trichothecene 3-O-acetyltransferase-like N-terminal" evidence="2">
    <location>
        <begin position="25"/>
        <end position="176"/>
    </location>
</feature>
<evidence type="ECO:0000313" key="4">
    <source>
        <dbReference type="Proteomes" id="UP001629113"/>
    </source>
</evidence>
<organism evidence="3 4">
    <name type="scientific">Phlyctema vagabunda</name>
    <dbReference type="NCBI Taxonomy" id="108571"/>
    <lineage>
        <taxon>Eukaryota</taxon>
        <taxon>Fungi</taxon>
        <taxon>Dikarya</taxon>
        <taxon>Ascomycota</taxon>
        <taxon>Pezizomycotina</taxon>
        <taxon>Leotiomycetes</taxon>
        <taxon>Helotiales</taxon>
        <taxon>Dermateaceae</taxon>
        <taxon>Phlyctema</taxon>
    </lineage>
</organism>
<dbReference type="Pfam" id="PF22664">
    <property type="entry name" value="TRI-like_N"/>
    <property type="match status" value="1"/>
</dbReference>
<reference evidence="3 4" key="1">
    <citation type="submission" date="2024-06" db="EMBL/GenBank/DDBJ databases">
        <title>Complete genome of Phlyctema vagabunda strain 19-DSS-EL-015.</title>
        <authorList>
            <person name="Fiorenzani C."/>
        </authorList>
    </citation>
    <scope>NUCLEOTIDE SEQUENCE [LARGE SCALE GENOMIC DNA]</scope>
    <source>
        <strain evidence="3 4">19-DSS-EL-015</strain>
    </source>
</reference>
<keyword evidence="4" id="KW-1185">Reference proteome</keyword>
<dbReference type="Gene3D" id="3.30.559.10">
    <property type="entry name" value="Chloramphenicol acetyltransferase-like domain"/>
    <property type="match status" value="2"/>
</dbReference>
<keyword evidence="1" id="KW-0808">Transferase</keyword>
<protein>
    <submittedName>
        <fullName evidence="3">Trichothecene 3-O-acetyltransferase</fullName>
    </submittedName>
</protein>
<proteinExistence type="predicted"/>
<dbReference type="EMBL" id="JBFCZG010000001">
    <property type="protein sequence ID" value="KAL3426663.1"/>
    <property type="molecule type" value="Genomic_DNA"/>
</dbReference>
<gene>
    <name evidence="3" type="ORF">PVAG01_00172</name>
</gene>
<dbReference type="InterPro" id="IPR054710">
    <property type="entry name" value="Tri101-like_N"/>
</dbReference>
<dbReference type="PANTHER" id="PTHR31896:SF64">
    <property type="entry name" value="TRICHOTHECENE 3-O-ACETYLTRANSFERASE"/>
    <property type="match status" value="1"/>
</dbReference>
<evidence type="ECO:0000313" key="3">
    <source>
        <dbReference type="EMBL" id="KAL3426663.1"/>
    </source>
</evidence>
<evidence type="ECO:0000256" key="1">
    <source>
        <dbReference type="ARBA" id="ARBA00022679"/>
    </source>
</evidence>
<accession>A0ABR4PTG2</accession>
<comment type="caution">
    <text evidence="3">The sequence shown here is derived from an EMBL/GenBank/DDBJ whole genome shotgun (WGS) entry which is preliminary data.</text>
</comment>
<sequence>MVFQERVADILGQYPQLKCYNHGLATFAMPEGVSRESVFQSFKDATDLIVEKIPWLADQVVFTPRGDGYSPKVHTAPWPKDGPAHVLLRQRDSTNELPTYEEMLKAQGPASMLDGKILCPTPGFPESYDEAIIGPAAPVLMQLNWVTGGVIVTFSNQHNFLDGTAIFQFILLLSKALNGEEITEKTLAPSFIDPQTSIPLYGDDEAQRDHSYLLAKNGPPPIVASADTPPASWAYFRFKKSAIPKVKAVASDPEGFDKDVPFISTGDAISAFYWKRLTANRVKNGADPTTSAKFSRAIDARSAVGLTWEYMGQMVYFSSIRLTYQEIIDLPLSTVASRLRKDLNEVNTEHSVRSYATFLSKIKDKRDVTYSGPNNREIDIGSSSMAQAKLMLKFGVLGIPDMIRRPTLGGINGALYFYPPDSPGDVTLLACLNDQDMNSMRNDPEWSECIEYIG</sequence>
<dbReference type="InterPro" id="IPR023213">
    <property type="entry name" value="CAT-like_dom_sf"/>
</dbReference>
<name>A0ABR4PTG2_9HELO</name>
<dbReference type="Proteomes" id="UP001629113">
    <property type="component" value="Unassembled WGS sequence"/>
</dbReference>
<evidence type="ECO:0000259" key="2">
    <source>
        <dbReference type="Pfam" id="PF22664"/>
    </source>
</evidence>
<dbReference type="PANTHER" id="PTHR31896">
    <property type="entry name" value="FAMILY REGULATORY PROTEIN, PUTATIVE (AFU_ORTHOLOGUE AFUA_3G14730)-RELATED"/>
    <property type="match status" value="1"/>
</dbReference>